<sequence length="80" mass="8635">MKDHKTTGADCVTVPNNDFVGQKVVTKSFHSLDSDCLIDEEKTKGASKVSNEMLPPLSANKYWVQKAVAIISKLSGIAVV</sequence>
<dbReference type="AlphaFoldDB" id="A0A1X7TW40"/>
<proteinExistence type="predicted"/>
<organism evidence="1">
    <name type="scientific">Amphimedon queenslandica</name>
    <name type="common">Sponge</name>
    <dbReference type="NCBI Taxonomy" id="400682"/>
    <lineage>
        <taxon>Eukaryota</taxon>
        <taxon>Metazoa</taxon>
        <taxon>Porifera</taxon>
        <taxon>Demospongiae</taxon>
        <taxon>Heteroscleromorpha</taxon>
        <taxon>Haplosclerida</taxon>
        <taxon>Niphatidae</taxon>
        <taxon>Amphimedon</taxon>
    </lineage>
</organism>
<accession>A0A1X7TW40</accession>
<dbReference type="InParanoid" id="A0A1X7TW40"/>
<dbReference type="EnsemblMetazoa" id="Aqu2.1.19304_001">
    <property type="protein sequence ID" value="Aqu2.1.19304_001"/>
    <property type="gene ID" value="Aqu2.1.19304"/>
</dbReference>
<evidence type="ECO:0000313" key="1">
    <source>
        <dbReference type="EnsemblMetazoa" id="Aqu2.1.19304_001"/>
    </source>
</evidence>
<reference evidence="1" key="1">
    <citation type="submission" date="2017-05" db="UniProtKB">
        <authorList>
            <consortium name="EnsemblMetazoa"/>
        </authorList>
    </citation>
    <scope>IDENTIFICATION</scope>
</reference>
<protein>
    <submittedName>
        <fullName evidence="1">Uncharacterized protein</fullName>
    </submittedName>
</protein>
<name>A0A1X7TW40_AMPQE</name>